<dbReference type="Proteomes" id="UP000243515">
    <property type="component" value="Unassembled WGS sequence"/>
</dbReference>
<keyword evidence="2" id="KW-1185">Reference proteome</keyword>
<gene>
    <name evidence="1" type="ORF">Egran_05768</name>
</gene>
<evidence type="ECO:0000313" key="1">
    <source>
        <dbReference type="EMBL" id="OXV06464.1"/>
    </source>
</evidence>
<organism evidence="1 2">
    <name type="scientific">Elaphomyces granulatus</name>
    <dbReference type="NCBI Taxonomy" id="519963"/>
    <lineage>
        <taxon>Eukaryota</taxon>
        <taxon>Fungi</taxon>
        <taxon>Dikarya</taxon>
        <taxon>Ascomycota</taxon>
        <taxon>Pezizomycotina</taxon>
        <taxon>Eurotiomycetes</taxon>
        <taxon>Eurotiomycetidae</taxon>
        <taxon>Eurotiales</taxon>
        <taxon>Elaphomycetaceae</taxon>
        <taxon>Elaphomyces</taxon>
    </lineage>
</organism>
<dbReference type="AlphaFoldDB" id="A0A232LQU2"/>
<feature type="non-terminal residue" evidence="1">
    <location>
        <position position="260"/>
    </location>
</feature>
<dbReference type="EMBL" id="NPHW01005720">
    <property type="protein sequence ID" value="OXV06464.1"/>
    <property type="molecule type" value="Genomic_DNA"/>
</dbReference>
<name>A0A232LQU2_9EURO</name>
<dbReference type="OrthoDB" id="4525641at2759"/>
<accession>A0A232LQU2</accession>
<proteinExistence type="predicted"/>
<sequence>MRRVHHPDARLYEESELPKEKALKQSFRWLYLTKFNTDGLEDPIRDIYGNPEETSFTFSAARVKILEWAKGWKSKSLARMLEHVQHEKERSREEDPDFCMARSSNVSSLHHYFQKAFTADRFLEVFYWARPILDFEKSSPLGQYYLKHYATDIYSNLAVQVKLHDDLIEGDRRTEIQCSWTDILSFWDEMASSQNYEGVDKGVFAVKRGIQKKRRIAASIQSIQDRLLFADRPPLRPRAATSTNETRKLNCFSLDLRFIQ</sequence>
<evidence type="ECO:0000313" key="2">
    <source>
        <dbReference type="Proteomes" id="UP000243515"/>
    </source>
</evidence>
<reference evidence="1 2" key="1">
    <citation type="journal article" date="2015" name="Environ. Microbiol.">
        <title>Metagenome sequence of Elaphomyces granulatus from sporocarp tissue reveals Ascomycota ectomycorrhizal fingerprints of genome expansion and a Proteobacteria-rich microbiome.</title>
        <authorList>
            <person name="Quandt C.A."/>
            <person name="Kohler A."/>
            <person name="Hesse C.N."/>
            <person name="Sharpton T.J."/>
            <person name="Martin F."/>
            <person name="Spatafora J.W."/>
        </authorList>
    </citation>
    <scope>NUCLEOTIDE SEQUENCE [LARGE SCALE GENOMIC DNA]</scope>
    <source>
        <strain evidence="1 2">OSC145934</strain>
    </source>
</reference>
<comment type="caution">
    <text evidence="1">The sequence shown here is derived from an EMBL/GenBank/DDBJ whole genome shotgun (WGS) entry which is preliminary data.</text>
</comment>
<protein>
    <submittedName>
        <fullName evidence="1">Uncharacterized protein</fullName>
    </submittedName>
</protein>